<evidence type="ECO:0000259" key="1">
    <source>
        <dbReference type="Pfam" id="PF01966"/>
    </source>
</evidence>
<dbReference type="AlphaFoldDB" id="A0A1X7FQA8"/>
<dbReference type="InterPro" id="IPR003607">
    <property type="entry name" value="HD/PDEase_dom"/>
</dbReference>
<keyword evidence="3" id="KW-1185">Reference proteome</keyword>
<dbReference type="Pfam" id="PF01966">
    <property type="entry name" value="HD"/>
    <property type="match status" value="1"/>
</dbReference>
<proteinExistence type="predicted"/>
<reference evidence="3" key="1">
    <citation type="submission" date="2017-04" db="EMBL/GenBank/DDBJ databases">
        <authorList>
            <person name="Varghese N."/>
            <person name="Submissions S."/>
        </authorList>
    </citation>
    <scope>NUCLEOTIDE SEQUENCE [LARGE SCALE GENOMIC DNA]</scope>
    <source>
        <strain evidence="3">B4P</strain>
    </source>
</reference>
<sequence length="249" mass="27539">MAARSRGRLQCSEPAGHAQESLHELCSQIIARLGSMRPLRLQRKVNSRCSVQGGKMSVQMSADDVAVVFPEVLEITDAGLREDVIGIWQEIAAEMAWSSLHDIPASVRQESFRPLVLHIRAVTRMALALSEIAKEINNRTYDRDLLVAACLLHDASKPVETEPDDVRPCRRARKSLLGSRLQHGVYVAHKALARGMSLDLAQLLITHTHQSNTRGTTWEAAALFYADFADTDAALSAEGATLHIERWKS</sequence>
<dbReference type="SUPFAM" id="SSF109604">
    <property type="entry name" value="HD-domain/PDEase-like"/>
    <property type="match status" value="1"/>
</dbReference>
<gene>
    <name evidence="2" type="ORF">SAMN02982989_0190</name>
</gene>
<accession>A0A1X7FQA8</accession>
<dbReference type="Gene3D" id="1.10.3210.10">
    <property type="entry name" value="Hypothetical protein af1432"/>
    <property type="match status" value="1"/>
</dbReference>
<dbReference type="STRING" id="464029.SAMN02982989_0190"/>
<evidence type="ECO:0000313" key="3">
    <source>
        <dbReference type="Proteomes" id="UP000192903"/>
    </source>
</evidence>
<evidence type="ECO:0000313" key="2">
    <source>
        <dbReference type="EMBL" id="SMF56641.1"/>
    </source>
</evidence>
<name>A0A1X7FQA8_9HYPH</name>
<dbReference type="Proteomes" id="UP000192903">
    <property type="component" value="Unassembled WGS sequence"/>
</dbReference>
<protein>
    <submittedName>
        <fullName evidence="2">HD domain-containing protein</fullName>
    </submittedName>
</protein>
<organism evidence="2 3">
    <name type="scientific">Xaviernesmea oryzae</name>
    <dbReference type="NCBI Taxonomy" id="464029"/>
    <lineage>
        <taxon>Bacteria</taxon>
        <taxon>Pseudomonadati</taxon>
        <taxon>Pseudomonadota</taxon>
        <taxon>Alphaproteobacteria</taxon>
        <taxon>Hyphomicrobiales</taxon>
        <taxon>Rhizobiaceae</taxon>
        <taxon>Rhizobium/Agrobacterium group</taxon>
        <taxon>Xaviernesmea</taxon>
    </lineage>
</organism>
<dbReference type="EMBL" id="FXAF01000007">
    <property type="protein sequence ID" value="SMF56641.1"/>
    <property type="molecule type" value="Genomic_DNA"/>
</dbReference>
<dbReference type="CDD" id="cd00077">
    <property type="entry name" value="HDc"/>
    <property type="match status" value="1"/>
</dbReference>
<feature type="domain" description="HD" evidence="1">
    <location>
        <begin position="125"/>
        <end position="227"/>
    </location>
</feature>
<dbReference type="InterPro" id="IPR006674">
    <property type="entry name" value="HD_domain"/>
</dbReference>